<keyword evidence="2" id="KW-0808">Transferase</keyword>
<dbReference type="PANTHER" id="PTHR48050:SF13">
    <property type="entry name" value="STEROL 3-BETA-GLUCOSYLTRANSFERASE UGT80A2"/>
    <property type="match status" value="1"/>
</dbReference>
<reference evidence="3" key="1">
    <citation type="submission" date="2017-01" db="EMBL/GenBank/DDBJ databases">
        <authorList>
            <person name="Varghese N."/>
            <person name="Submissions S."/>
        </authorList>
    </citation>
    <scope>NUCLEOTIDE SEQUENCE [LARGE SCALE GENOMIC DNA]</scope>
    <source>
        <strain evidence="3">ATCC 51758</strain>
    </source>
</reference>
<accession>A0A1N6WPL9</accession>
<name>A0A1N6WPL9_9RHOO</name>
<dbReference type="PANTHER" id="PTHR48050">
    <property type="entry name" value="STEROL 3-BETA-GLUCOSYLTRANSFERASE"/>
    <property type="match status" value="1"/>
</dbReference>
<dbReference type="Gene3D" id="3.40.50.2000">
    <property type="entry name" value="Glycogen Phosphorylase B"/>
    <property type="match status" value="2"/>
</dbReference>
<dbReference type="GO" id="GO:0016757">
    <property type="term" value="F:glycosyltransferase activity"/>
    <property type="evidence" value="ECO:0007669"/>
    <property type="project" value="UniProtKB-ARBA"/>
</dbReference>
<dbReference type="AlphaFoldDB" id="A0A1N6WPL9"/>
<sequence length="333" mass="36182">MNRLARGNRLYSLAELKRYAADDLRLLDRVRPDVVVGDFRLSLSASARIARVPYVALTNAYWSPYALHRRVPTPSLPMTRYVGVPIASTLFALARPVAFAWHALPLNLLRKGFGLPVLGLDLRRVYTDADITLYADVPELVPTCQLPPNHRYIGPVEWAPCIPVPELPVSTPDRPLIYVTLGSSGTGGLLPTILDALATVECHVAVATAGTPLPHLPHNVTAADYLPGDRLCESASLVICNGGSPTSHQALARGVPVLGIPFNLDQHLNMEHVAASGAGLSLRPEHACVANVRSFAVRLLRDHGYKDKAERLSRIFGTYDPARELERAIGSLP</sequence>
<dbReference type="RefSeq" id="WP_139335933.1">
    <property type="nucleotide sequence ID" value="NZ_FTMD01000008.1"/>
</dbReference>
<dbReference type="OrthoDB" id="6620093at2"/>
<evidence type="ECO:0000313" key="2">
    <source>
        <dbReference type="EMBL" id="SIQ92049.1"/>
    </source>
</evidence>
<dbReference type="STRING" id="34027.SAMN05421829_10828"/>
<keyword evidence="3" id="KW-1185">Reference proteome</keyword>
<dbReference type="Pfam" id="PF06722">
    <property type="entry name" value="EryCIII-like_C"/>
    <property type="match status" value="1"/>
</dbReference>
<dbReference type="SUPFAM" id="SSF53756">
    <property type="entry name" value="UDP-Glycosyltransferase/glycogen phosphorylase"/>
    <property type="match status" value="1"/>
</dbReference>
<dbReference type="Proteomes" id="UP000186819">
    <property type="component" value="Unassembled WGS sequence"/>
</dbReference>
<evidence type="ECO:0000313" key="3">
    <source>
        <dbReference type="Proteomes" id="UP000186819"/>
    </source>
</evidence>
<dbReference type="EMBL" id="FTMD01000008">
    <property type="protein sequence ID" value="SIQ92049.1"/>
    <property type="molecule type" value="Genomic_DNA"/>
</dbReference>
<proteinExistence type="predicted"/>
<dbReference type="InterPro" id="IPR010610">
    <property type="entry name" value="EryCIII-like_C"/>
</dbReference>
<dbReference type="InterPro" id="IPR050426">
    <property type="entry name" value="Glycosyltransferase_28"/>
</dbReference>
<protein>
    <submittedName>
        <fullName evidence="2">UDP:flavonoid glycosyltransferase YjiC, YdhE family</fullName>
    </submittedName>
</protein>
<gene>
    <name evidence="2" type="ORF">SAMN05421829_10828</name>
</gene>
<organism evidence="2 3">
    <name type="scientific">Aromatoleum tolulyticum</name>
    <dbReference type="NCBI Taxonomy" id="34027"/>
    <lineage>
        <taxon>Bacteria</taxon>
        <taxon>Pseudomonadati</taxon>
        <taxon>Pseudomonadota</taxon>
        <taxon>Betaproteobacteria</taxon>
        <taxon>Rhodocyclales</taxon>
        <taxon>Rhodocyclaceae</taxon>
        <taxon>Aromatoleum</taxon>
    </lineage>
</organism>
<evidence type="ECO:0000259" key="1">
    <source>
        <dbReference type="Pfam" id="PF06722"/>
    </source>
</evidence>
<feature type="domain" description="Erythromycin biosynthesis protein CIII-like C-terminal" evidence="1">
    <location>
        <begin position="193"/>
        <end position="313"/>
    </location>
</feature>